<name>A0A0E3HFT9_9CAUD</name>
<dbReference type="GeneID" id="24404924"/>
<dbReference type="EMBL" id="KJ019082">
    <property type="protein sequence ID" value="AIX26798.1"/>
    <property type="molecule type" value="Genomic_DNA"/>
</dbReference>
<dbReference type="Proteomes" id="UP000033009">
    <property type="component" value="Segment"/>
</dbReference>
<accession>A0A0E3HFT9</accession>
<organism evidence="1 2">
    <name type="scientific">Synechococcus phage ACG-2014i</name>
    <dbReference type="NCBI Taxonomy" id="1493513"/>
    <lineage>
        <taxon>Viruses</taxon>
        <taxon>Duplodnaviria</taxon>
        <taxon>Heunggongvirae</taxon>
        <taxon>Uroviricota</taxon>
        <taxon>Caudoviricetes</taxon>
        <taxon>Pantevenvirales</taxon>
        <taxon>Kyanoviridae</taxon>
        <taxon>Chalconvirus</taxon>
        <taxon>Chalconvirus acg2014i</taxon>
    </lineage>
</organism>
<evidence type="ECO:0000313" key="1">
    <source>
        <dbReference type="EMBL" id="AIX26798.1"/>
    </source>
</evidence>
<reference evidence="1 2" key="1">
    <citation type="submission" date="2013-12" db="EMBL/GenBank/DDBJ databases">
        <title>Ecological redundancy of diverse viral populations within a natural community.</title>
        <authorList>
            <person name="Gregory A.C."/>
            <person name="LaButti K."/>
            <person name="Copeland A."/>
            <person name="Woyke T."/>
            <person name="Sullivan M.B."/>
        </authorList>
    </citation>
    <scope>NUCLEOTIDE SEQUENCE [LARGE SCALE GENOMIC DNA]</scope>
    <source>
        <strain evidence="1">Syn7803US120</strain>
    </source>
</reference>
<dbReference type="RefSeq" id="YP_009140866.1">
    <property type="nucleotide sequence ID" value="NC_027132.1"/>
</dbReference>
<proteinExistence type="predicted"/>
<gene>
    <name evidence="1" type="ORF">Syn7803US120_77</name>
</gene>
<evidence type="ECO:0000313" key="2">
    <source>
        <dbReference type="Proteomes" id="UP000033009"/>
    </source>
</evidence>
<sequence>MGHPNRLDGSVDKGEDFVSEGMTLITETDSDKYLNMSAKRNRNKAKNEEVFDSQEWADGFVGK</sequence>
<protein>
    <submittedName>
        <fullName evidence="1">Uncharacterized protein</fullName>
    </submittedName>
</protein>
<keyword evidence="2" id="KW-1185">Reference proteome</keyword>
<dbReference type="KEGG" id="vg:24404924"/>